<name>A0A5M6IX58_9PROT</name>
<dbReference type="AlphaFoldDB" id="A0A5M6IX58"/>
<feature type="transmembrane region" description="Helical" evidence="6">
    <location>
        <begin position="353"/>
        <end position="376"/>
    </location>
</feature>
<keyword evidence="5 6" id="KW-0472">Membrane</keyword>
<dbReference type="InterPro" id="IPR026036">
    <property type="entry name" value="PucC"/>
</dbReference>
<evidence type="ECO:0000256" key="6">
    <source>
        <dbReference type="SAM" id="Phobius"/>
    </source>
</evidence>
<reference evidence="7 8" key="1">
    <citation type="submission" date="2019-09" db="EMBL/GenBank/DDBJ databases">
        <title>Genome sequence of Rhodovastum atsumiense, a diverse member of the Acetobacteraceae family of non-sulfur purple photosynthetic bacteria.</title>
        <authorList>
            <person name="Meyer T."/>
            <person name="Kyndt J."/>
        </authorList>
    </citation>
    <scope>NUCLEOTIDE SEQUENCE [LARGE SCALE GENOMIC DNA]</scope>
    <source>
        <strain evidence="7 8">DSM 21279</strain>
    </source>
</reference>
<feature type="transmembrane region" description="Helical" evidence="6">
    <location>
        <begin position="289"/>
        <end position="314"/>
    </location>
</feature>
<dbReference type="Proteomes" id="UP000325255">
    <property type="component" value="Unassembled WGS sequence"/>
</dbReference>
<feature type="transmembrane region" description="Helical" evidence="6">
    <location>
        <begin position="105"/>
        <end position="127"/>
    </location>
</feature>
<dbReference type="InterPro" id="IPR004896">
    <property type="entry name" value="PucC-rel"/>
</dbReference>
<evidence type="ECO:0000256" key="1">
    <source>
        <dbReference type="ARBA" id="ARBA00004141"/>
    </source>
</evidence>
<accession>A0A5M6IX58</accession>
<feature type="transmembrane region" description="Helical" evidence="6">
    <location>
        <begin position="175"/>
        <end position="198"/>
    </location>
</feature>
<dbReference type="Pfam" id="PF03209">
    <property type="entry name" value="PUCC"/>
    <property type="match status" value="1"/>
</dbReference>
<feature type="transmembrane region" description="Helical" evidence="6">
    <location>
        <begin position="326"/>
        <end position="347"/>
    </location>
</feature>
<feature type="transmembrane region" description="Helical" evidence="6">
    <location>
        <begin position="432"/>
        <end position="457"/>
    </location>
</feature>
<evidence type="ECO:0000256" key="3">
    <source>
        <dbReference type="ARBA" id="ARBA00022692"/>
    </source>
</evidence>
<dbReference type="CDD" id="cd06176">
    <property type="entry name" value="MFS_BCD_PucC-like"/>
    <property type="match status" value="1"/>
</dbReference>
<protein>
    <submittedName>
        <fullName evidence="7">BCD family MFS transporter</fullName>
    </submittedName>
</protein>
<feature type="transmembrane region" description="Helical" evidence="6">
    <location>
        <begin position="139"/>
        <end position="163"/>
    </location>
</feature>
<comment type="subcellular location">
    <subcellularLocation>
        <location evidence="1">Membrane</location>
        <topology evidence="1">Multi-pass membrane protein</topology>
    </subcellularLocation>
</comment>
<dbReference type="RefSeq" id="WP_150040131.1">
    <property type="nucleotide sequence ID" value="NZ_OW485601.1"/>
</dbReference>
<evidence type="ECO:0000256" key="2">
    <source>
        <dbReference type="ARBA" id="ARBA00008412"/>
    </source>
</evidence>
<dbReference type="Gene3D" id="1.20.1250.20">
    <property type="entry name" value="MFS general substrate transporter like domains"/>
    <property type="match status" value="1"/>
</dbReference>
<dbReference type="SUPFAM" id="SSF103473">
    <property type="entry name" value="MFS general substrate transporter"/>
    <property type="match status" value="1"/>
</dbReference>
<dbReference type="PIRSF" id="PIRSF016565">
    <property type="entry name" value="PucC"/>
    <property type="match status" value="1"/>
</dbReference>
<dbReference type="OrthoDB" id="8558818at2"/>
<dbReference type="GO" id="GO:0016020">
    <property type="term" value="C:membrane"/>
    <property type="evidence" value="ECO:0007669"/>
    <property type="project" value="UniProtKB-SubCell"/>
</dbReference>
<dbReference type="InterPro" id="IPR036259">
    <property type="entry name" value="MFS_trans_sf"/>
</dbReference>
<feature type="transmembrane region" description="Helical" evidence="6">
    <location>
        <begin position="33"/>
        <end position="54"/>
    </location>
</feature>
<evidence type="ECO:0000256" key="4">
    <source>
        <dbReference type="ARBA" id="ARBA00022989"/>
    </source>
</evidence>
<feature type="transmembrane region" description="Helical" evidence="6">
    <location>
        <begin position="388"/>
        <end position="412"/>
    </location>
</feature>
<keyword evidence="3 6" id="KW-0812">Transmembrane</keyword>
<proteinExistence type="inferred from homology"/>
<dbReference type="EMBL" id="VWPK01000009">
    <property type="protein sequence ID" value="KAA5612903.1"/>
    <property type="molecule type" value="Genomic_DNA"/>
</dbReference>
<organism evidence="7 8">
    <name type="scientific">Rhodovastum atsumiense</name>
    <dbReference type="NCBI Taxonomy" id="504468"/>
    <lineage>
        <taxon>Bacteria</taxon>
        <taxon>Pseudomonadati</taxon>
        <taxon>Pseudomonadota</taxon>
        <taxon>Alphaproteobacteria</taxon>
        <taxon>Acetobacterales</taxon>
        <taxon>Acetobacteraceae</taxon>
        <taxon>Rhodovastum</taxon>
    </lineage>
</organism>
<dbReference type="PANTHER" id="PTHR23538">
    <property type="entry name" value="44.5 KD BACTERIOCHLOROPHYLL SYNTHASE SUBUNIT"/>
    <property type="match status" value="1"/>
</dbReference>
<keyword evidence="8" id="KW-1185">Reference proteome</keyword>
<sequence>MSRLSFARNWGRINPAFLPFADAASAELPLGRLLRLSLFQVTVGMAVVLVIGTLNRVMIVELGVPAWLVAVMISLPLILAPYRAVIGFKSDTHRSVLGWRRLPYLWKGTLLQFGGLAIMPFSLMLLSGDTTAPPIFGQAAAALAFLLVGAGLHTVQTIGLALATDIAPQDKHPQVVTLLCGMLLVGMVVSAVAFGIALHDFSPFRLIQVIQAAAVVTMFLNFIALWKQEARNPAYQLNNKSAPKPPAFREAWSVFMHEAKSVRALVVVGLGTFGFQAQDVLLEPFGGQILHLAVGTTTILTALLAVGGLCGFALSARLLNRGMPPYRLAAIGVLGGIVAFSCVLSAARLYSAIPFGLGTALIGFGSALFIVGTLSAAMGQAQGGLTGLALGTWGAVQAFAAGAAIALGGVVRDIVSALAEQGVFGPSLAVPVTGYGVVYGIEIVMLVATLVALAPLVRPAKQRVPTLELTT</sequence>
<keyword evidence="4 6" id="KW-1133">Transmembrane helix</keyword>
<evidence type="ECO:0000256" key="5">
    <source>
        <dbReference type="ARBA" id="ARBA00023136"/>
    </source>
</evidence>
<comment type="caution">
    <text evidence="7">The sequence shown here is derived from an EMBL/GenBank/DDBJ whole genome shotgun (WGS) entry which is preliminary data.</text>
</comment>
<comment type="similarity">
    <text evidence="2">Belongs to the PucC family.</text>
</comment>
<evidence type="ECO:0000313" key="8">
    <source>
        <dbReference type="Proteomes" id="UP000325255"/>
    </source>
</evidence>
<evidence type="ECO:0000313" key="7">
    <source>
        <dbReference type="EMBL" id="KAA5612903.1"/>
    </source>
</evidence>
<dbReference type="PANTHER" id="PTHR23538:SF1">
    <property type="entry name" value="44.5 KD BACTERIOCHLOROPHYLL SYNTHASE SUBUNIT"/>
    <property type="match status" value="1"/>
</dbReference>
<gene>
    <name evidence="7" type="ORF">F1189_07650</name>
</gene>
<feature type="transmembrane region" description="Helical" evidence="6">
    <location>
        <begin position="261"/>
        <end position="277"/>
    </location>
</feature>
<feature type="transmembrane region" description="Helical" evidence="6">
    <location>
        <begin position="204"/>
        <end position="226"/>
    </location>
</feature>
<feature type="transmembrane region" description="Helical" evidence="6">
    <location>
        <begin position="66"/>
        <end position="85"/>
    </location>
</feature>